<comment type="catalytic activity">
    <reaction evidence="12">
        <text>a ribonucleoside 5'-diphosphate + ATP = a ribonucleoside 5'-triphosphate + ADP</text>
        <dbReference type="Rhea" id="RHEA:18113"/>
        <dbReference type="ChEBI" id="CHEBI:30616"/>
        <dbReference type="ChEBI" id="CHEBI:57930"/>
        <dbReference type="ChEBI" id="CHEBI:61557"/>
        <dbReference type="ChEBI" id="CHEBI:456216"/>
        <dbReference type="EC" id="2.7.4.6"/>
    </reaction>
</comment>
<dbReference type="GO" id="GO:0005737">
    <property type="term" value="C:cytoplasm"/>
    <property type="evidence" value="ECO:0007669"/>
    <property type="project" value="UniProtKB-SubCell"/>
</dbReference>
<feature type="binding site" evidence="12 13">
    <location>
        <position position="103"/>
    </location>
    <ligand>
        <name>ATP</name>
        <dbReference type="ChEBI" id="CHEBI:30616"/>
    </ligand>
</feature>
<feature type="domain" description="Nucleoside diphosphate kinase-like" evidence="16">
    <location>
        <begin position="2"/>
        <end position="140"/>
    </location>
</feature>
<comment type="catalytic activity">
    <reaction evidence="12 15">
        <text>a 2'-deoxyribonucleoside 5'-diphosphate + ATP = a 2'-deoxyribonucleoside 5'-triphosphate + ADP</text>
        <dbReference type="Rhea" id="RHEA:44640"/>
        <dbReference type="ChEBI" id="CHEBI:30616"/>
        <dbReference type="ChEBI" id="CHEBI:61560"/>
        <dbReference type="ChEBI" id="CHEBI:73316"/>
        <dbReference type="ChEBI" id="CHEBI:456216"/>
        <dbReference type="EC" id="2.7.4.6"/>
    </reaction>
</comment>
<feature type="binding site" evidence="12 13">
    <location>
        <position position="117"/>
    </location>
    <ligand>
        <name>ATP</name>
        <dbReference type="ChEBI" id="CHEBI:30616"/>
    </ligand>
</feature>
<keyword evidence="10 12" id="KW-0460">Magnesium</keyword>
<evidence type="ECO:0000256" key="8">
    <source>
        <dbReference type="ARBA" id="ARBA00022777"/>
    </source>
</evidence>
<evidence type="ECO:0000256" key="3">
    <source>
        <dbReference type="ARBA" id="ARBA00012966"/>
    </source>
</evidence>
<dbReference type="InterPro" id="IPR001564">
    <property type="entry name" value="Nucleoside_diP_kinase"/>
</dbReference>
<keyword evidence="5 12" id="KW-0808">Transferase</keyword>
<feature type="active site" description="Pros-phosphohistidine intermediate" evidence="12 13">
    <location>
        <position position="120"/>
    </location>
</feature>
<feature type="binding site" evidence="12 13">
    <location>
        <position position="10"/>
    </location>
    <ligand>
        <name>ATP</name>
        <dbReference type="ChEBI" id="CHEBI:30616"/>
    </ligand>
</feature>
<dbReference type="PANTHER" id="PTHR11349">
    <property type="entry name" value="NUCLEOSIDE DIPHOSPHATE KINASE"/>
    <property type="match status" value="1"/>
</dbReference>
<evidence type="ECO:0000256" key="7">
    <source>
        <dbReference type="ARBA" id="ARBA00022741"/>
    </source>
</evidence>
<dbReference type="InterPro" id="IPR034907">
    <property type="entry name" value="NDK-like_dom"/>
</dbReference>
<dbReference type="Proteomes" id="UP000295453">
    <property type="component" value="Unassembled WGS sequence"/>
</dbReference>
<dbReference type="SMART" id="SM00562">
    <property type="entry name" value="NDK"/>
    <property type="match status" value="1"/>
</dbReference>
<evidence type="ECO:0000256" key="14">
    <source>
        <dbReference type="RuleBase" id="RU004011"/>
    </source>
</evidence>
<dbReference type="AlphaFoldDB" id="A0A4V2NZR6"/>
<keyword evidence="12" id="KW-0597">Phosphoprotein</keyword>
<name>A0A4V2NZR6_9ACTN</name>
<dbReference type="CDD" id="cd04413">
    <property type="entry name" value="NDPk_I"/>
    <property type="match status" value="1"/>
</dbReference>
<protein>
    <recommendedName>
        <fullName evidence="4 12">Nucleoside diphosphate kinase</fullName>
        <shortName evidence="12">NDK</shortName>
        <shortName evidence="12">NDP kinase</shortName>
        <ecNumber evidence="3 12">2.7.4.6</ecNumber>
    </recommendedName>
    <alternativeName>
        <fullName evidence="12">Nucleoside-2-P kinase</fullName>
    </alternativeName>
</protein>
<comment type="subunit">
    <text evidence="12">Homotetramer.</text>
</comment>
<dbReference type="InterPro" id="IPR023005">
    <property type="entry name" value="Nucleoside_diP_kinase_AS"/>
</dbReference>
<comment type="subcellular location">
    <subcellularLocation>
        <location evidence="12">Cytoplasm</location>
    </subcellularLocation>
</comment>
<reference evidence="17 18" key="1">
    <citation type="submission" date="2019-03" db="EMBL/GenBank/DDBJ databases">
        <authorList>
            <person name="Kim M.K.M."/>
        </authorList>
    </citation>
    <scope>NUCLEOTIDE SEQUENCE [LARGE SCALE GENOMIC DNA]</scope>
    <source>
        <strain evidence="17 18">18JY15-6</strain>
    </source>
</reference>
<evidence type="ECO:0000313" key="17">
    <source>
        <dbReference type="EMBL" id="TCJ30082.1"/>
    </source>
</evidence>
<evidence type="ECO:0000313" key="18">
    <source>
        <dbReference type="Proteomes" id="UP000295453"/>
    </source>
</evidence>
<dbReference type="Gene3D" id="3.30.70.141">
    <property type="entry name" value="Nucleoside diphosphate kinase-like domain"/>
    <property type="match status" value="1"/>
</dbReference>
<evidence type="ECO:0000256" key="9">
    <source>
        <dbReference type="ARBA" id="ARBA00022840"/>
    </source>
</evidence>
<dbReference type="GO" id="GO:0046872">
    <property type="term" value="F:metal ion binding"/>
    <property type="evidence" value="ECO:0007669"/>
    <property type="project" value="UniProtKB-KW"/>
</dbReference>
<dbReference type="GO" id="GO:0006241">
    <property type="term" value="P:CTP biosynthetic process"/>
    <property type="evidence" value="ECO:0007669"/>
    <property type="project" value="UniProtKB-UniRule"/>
</dbReference>
<evidence type="ECO:0000256" key="6">
    <source>
        <dbReference type="ARBA" id="ARBA00022723"/>
    </source>
</evidence>
<evidence type="ECO:0000256" key="15">
    <source>
        <dbReference type="RuleBase" id="RU004013"/>
    </source>
</evidence>
<dbReference type="NCBIfam" id="NF001908">
    <property type="entry name" value="PRK00668.1"/>
    <property type="match status" value="1"/>
</dbReference>
<evidence type="ECO:0000256" key="10">
    <source>
        <dbReference type="ARBA" id="ARBA00022842"/>
    </source>
</evidence>
<comment type="similarity">
    <text evidence="2 12 13 14">Belongs to the NDK family.</text>
</comment>
<feature type="binding site" evidence="12 13">
    <location>
        <position position="92"/>
    </location>
    <ligand>
        <name>ATP</name>
        <dbReference type="ChEBI" id="CHEBI:30616"/>
    </ligand>
</feature>
<dbReference type="GO" id="GO:0006228">
    <property type="term" value="P:UTP biosynthetic process"/>
    <property type="evidence" value="ECO:0007669"/>
    <property type="project" value="UniProtKB-UniRule"/>
</dbReference>
<dbReference type="InterPro" id="IPR036850">
    <property type="entry name" value="NDK-like_dom_sf"/>
</dbReference>
<proteinExistence type="inferred from homology"/>
<dbReference type="GO" id="GO:0004550">
    <property type="term" value="F:nucleoside diphosphate kinase activity"/>
    <property type="evidence" value="ECO:0007669"/>
    <property type="project" value="UniProtKB-UniRule"/>
</dbReference>
<comment type="cofactor">
    <cofactor evidence="1 12">
        <name>Mg(2+)</name>
        <dbReference type="ChEBI" id="CHEBI:18420"/>
    </cofactor>
</comment>
<evidence type="ECO:0000256" key="1">
    <source>
        <dbReference type="ARBA" id="ARBA00001946"/>
    </source>
</evidence>
<dbReference type="RefSeq" id="WP_131582206.1">
    <property type="nucleotide sequence ID" value="NZ_SJZJ01000006.1"/>
</dbReference>
<evidence type="ECO:0000256" key="13">
    <source>
        <dbReference type="PROSITE-ProRule" id="PRU00706"/>
    </source>
</evidence>
<dbReference type="PRINTS" id="PR01243">
    <property type="entry name" value="NUCDPKINASE"/>
</dbReference>
<sequence>MTQRTLVLVKPDGVRRNLTGEVIRRIEAKGYTLVALERKQATREMLAQHYAEHEGKPFYEPLVEFMLSGPVTAAVFEGERVIEGFRSLAGATDPTVAAPGTIRGDLGRDWGLKVQQNIVHGSDSEESSAREIAIWFPGLGRV</sequence>
<dbReference type="Pfam" id="PF00334">
    <property type="entry name" value="NDK"/>
    <property type="match status" value="1"/>
</dbReference>
<dbReference type="GO" id="GO:0006183">
    <property type="term" value="P:GTP biosynthetic process"/>
    <property type="evidence" value="ECO:0007669"/>
    <property type="project" value="UniProtKB-UniRule"/>
</dbReference>
<keyword evidence="7 12" id="KW-0547">Nucleotide-binding</keyword>
<dbReference type="EC" id="2.7.4.6" evidence="3 12"/>
<accession>A0A4V2NZR6</accession>
<dbReference type="FunFam" id="3.30.70.141:FF:000003">
    <property type="entry name" value="Nucleoside diphosphate kinase"/>
    <property type="match status" value="1"/>
</dbReference>
<dbReference type="OrthoDB" id="9801161at2"/>
<keyword evidence="11 12" id="KW-0546">Nucleotide metabolism</keyword>
<keyword evidence="9 12" id="KW-0067">ATP-binding</keyword>
<keyword evidence="12" id="KW-0963">Cytoplasm</keyword>
<dbReference type="EMBL" id="SJZJ01000006">
    <property type="protein sequence ID" value="TCJ30082.1"/>
    <property type="molecule type" value="Genomic_DNA"/>
</dbReference>
<evidence type="ECO:0000256" key="4">
    <source>
        <dbReference type="ARBA" id="ARBA00017632"/>
    </source>
</evidence>
<dbReference type="PROSITE" id="PS51374">
    <property type="entry name" value="NDPK_LIKE"/>
    <property type="match status" value="1"/>
</dbReference>
<comment type="function">
    <text evidence="12">Major role in the synthesis of nucleoside triphosphates other than ATP. The ATP gamma phosphate is transferred to the NDP beta phosphate via a ping-pong mechanism, using a phosphorylated active-site intermediate.</text>
</comment>
<keyword evidence="8 12" id="KW-0418">Kinase</keyword>
<keyword evidence="6 12" id="KW-0479">Metal-binding</keyword>
<dbReference type="HAMAP" id="MF_00451">
    <property type="entry name" value="NDP_kinase"/>
    <property type="match status" value="1"/>
</dbReference>
<evidence type="ECO:0000256" key="5">
    <source>
        <dbReference type="ARBA" id="ARBA00022679"/>
    </source>
</evidence>
<keyword evidence="18" id="KW-1185">Reference proteome</keyword>
<evidence type="ECO:0000256" key="11">
    <source>
        <dbReference type="ARBA" id="ARBA00023080"/>
    </source>
</evidence>
<evidence type="ECO:0000259" key="16">
    <source>
        <dbReference type="SMART" id="SM00562"/>
    </source>
</evidence>
<organism evidence="17 18">
    <name type="scientific">Nocardioides jejuensis</name>
    <dbReference type="NCBI Taxonomy" id="2502782"/>
    <lineage>
        <taxon>Bacteria</taxon>
        <taxon>Bacillati</taxon>
        <taxon>Actinomycetota</taxon>
        <taxon>Actinomycetes</taxon>
        <taxon>Propionibacteriales</taxon>
        <taxon>Nocardioidaceae</taxon>
        <taxon>Nocardioides</taxon>
    </lineage>
</organism>
<dbReference type="GO" id="GO:0005524">
    <property type="term" value="F:ATP binding"/>
    <property type="evidence" value="ECO:0007669"/>
    <property type="project" value="UniProtKB-UniRule"/>
</dbReference>
<dbReference type="SUPFAM" id="SSF54919">
    <property type="entry name" value="Nucleoside diphosphate kinase, NDK"/>
    <property type="match status" value="1"/>
</dbReference>
<evidence type="ECO:0000256" key="2">
    <source>
        <dbReference type="ARBA" id="ARBA00008142"/>
    </source>
</evidence>
<dbReference type="PROSITE" id="PS00469">
    <property type="entry name" value="NDPK"/>
    <property type="match status" value="1"/>
</dbReference>
<feature type="binding site" evidence="12 13">
    <location>
        <position position="86"/>
    </location>
    <ligand>
        <name>ATP</name>
        <dbReference type="ChEBI" id="CHEBI:30616"/>
    </ligand>
</feature>
<gene>
    <name evidence="12" type="primary">ndk</name>
    <name evidence="17" type="ORF">EPD65_05745</name>
</gene>
<comment type="caution">
    <text evidence="17">The sequence shown here is derived from an EMBL/GenBank/DDBJ whole genome shotgun (WGS) entry which is preliminary data.</text>
</comment>
<feature type="binding site" evidence="12 13">
    <location>
        <position position="58"/>
    </location>
    <ligand>
        <name>ATP</name>
        <dbReference type="ChEBI" id="CHEBI:30616"/>
    </ligand>
</feature>
<evidence type="ECO:0000256" key="12">
    <source>
        <dbReference type="HAMAP-Rule" id="MF_00451"/>
    </source>
</evidence>